<dbReference type="Proteomes" id="UP000547976">
    <property type="component" value="Unassembled WGS sequence"/>
</dbReference>
<evidence type="ECO:0000256" key="4">
    <source>
        <dbReference type="PIRSR" id="PIRSR602401-1"/>
    </source>
</evidence>
<comment type="caution">
    <text evidence="5">The sequence shown here is derived from an EMBL/GenBank/DDBJ whole genome shotgun (WGS) entry which is preliminary data.</text>
</comment>
<evidence type="ECO:0000313" key="6">
    <source>
        <dbReference type="Proteomes" id="UP000547976"/>
    </source>
</evidence>
<dbReference type="GO" id="GO:0016705">
    <property type="term" value="F:oxidoreductase activity, acting on paired donors, with incorporation or reduction of molecular oxygen"/>
    <property type="evidence" value="ECO:0007669"/>
    <property type="project" value="InterPro"/>
</dbReference>
<organism evidence="5 6">
    <name type="scientific">Gibberella subglutinans</name>
    <name type="common">Fusarium subglutinans</name>
    <dbReference type="NCBI Taxonomy" id="42677"/>
    <lineage>
        <taxon>Eukaryota</taxon>
        <taxon>Fungi</taxon>
        <taxon>Dikarya</taxon>
        <taxon>Ascomycota</taxon>
        <taxon>Pezizomycotina</taxon>
        <taxon>Sordariomycetes</taxon>
        <taxon>Hypocreomycetidae</taxon>
        <taxon>Hypocreales</taxon>
        <taxon>Nectriaceae</taxon>
        <taxon>Fusarium</taxon>
        <taxon>Fusarium fujikuroi species complex</taxon>
    </lineage>
</organism>
<keyword evidence="2 4" id="KW-0479">Metal-binding</keyword>
<dbReference type="GO" id="GO:0008168">
    <property type="term" value="F:methyltransferase activity"/>
    <property type="evidence" value="ECO:0007669"/>
    <property type="project" value="UniProtKB-KW"/>
</dbReference>
<evidence type="ECO:0000256" key="1">
    <source>
        <dbReference type="ARBA" id="ARBA00022617"/>
    </source>
</evidence>
<dbReference type="PRINTS" id="PR00463">
    <property type="entry name" value="EP450I"/>
</dbReference>
<evidence type="ECO:0000313" key="5">
    <source>
        <dbReference type="EMBL" id="KAF5607030.1"/>
    </source>
</evidence>
<dbReference type="EMBL" id="JAAOAV010000054">
    <property type="protein sequence ID" value="KAF5607030.1"/>
    <property type="molecule type" value="Genomic_DNA"/>
</dbReference>
<gene>
    <name evidence="5" type="ORF">FSUBG_5488</name>
</gene>
<name>A0A8H5Q0B6_GIBSU</name>
<dbReference type="GO" id="GO:0004497">
    <property type="term" value="F:monooxygenase activity"/>
    <property type="evidence" value="ECO:0007669"/>
    <property type="project" value="InterPro"/>
</dbReference>
<dbReference type="Pfam" id="PF00067">
    <property type="entry name" value="p450"/>
    <property type="match status" value="1"/>
</dbReference>
<sequence>MGFLTDQSLTHICLQVTLVLLIARLVRLVRRWSRLRHIPGPASAGWTSWYQSRGVFSGRYHEHLKNAADQFGPLVRIGPNEVLSTDPLVLRNMSAVRSTYTKGDFYSSGRIVPGVDNVVSERDEAKHKFMRAKMAPGLLKYSYKENEGFGFEAGIDRQLLNFISLIDQKYLSTTSESRPLDLAEKTQFFALDVIGDVSFGEPFGYLAKDEHLFQYNEINASSLPVMNMVSVYPWLGRVVHQWPLSLLLPREEDQVGFGRLMGFARHFVRKRLAEGVTMRKDMMQMHISNGMNEEELIQQAFISMCVPSNHSSDLQLTNLSIAGSNTTAHALRMTILSLITNPNAYRSLTAEIRKVASSVSSPISWAQTQTLPYLQAVIREGLRMWPPVAGLGFKQVPPEGDTINGFFVPGGTQVGQGFYAVGRSHLVWGHDVDVFRPERWLLADEDRLRDMIAALDTHFGHGKYSCLGKPIALMEIHKAVFELFKRYDFAILNAERPIKTQTSVFLFASDFWVTITRRDDEED</sequence>
<dbReference type="GO" id="GO:0032259">
    <property type="term" value="P:methylation"/>
    <property type="evidence" value="ECO:0007669"/>
    <property type="project" value="UniProtKB-KW"/>
</dbReference>
<dbReference type="RefSeq" id="XP_036539000.1">
    <property type="nucleotide sequence ID" value="XM_036683589.1"/>
</dbReference>
<dbReference type="AlphaFoldDB" id="A0A8H5Q0B6"/>
<dbReference type="PANTHER" id="PTHR24305">
    <property type="entry name" value="CYTOCHROME P450"/>
    <property type="match status" value="1"/>
</dbReference>
<keyword evidence="1 4" id="KW-0349">Heme</keyword>
<feature type="binding site" description="axial binding residue" evidence="4">
    <location>
        <position position="466"/>
    </location>
    <ligand>
        <name>heme</name>
        <dbReference type="ChEBI" id="CHEBI:30413"/>
    </ligand>
    <ligandPart>
        <name>Fe</name>
        <dbReference type="ChEBI" id="CHEBI:18248"/>
    </ligandPart>
</feature>
<keyword evidence="6" id="KW-1185">Reference proteome</keyword>
<accession>A0A8H5Q0B6</accession>
<dbReference type="InterPro" id="IPR001128">
    <property type="entry name" value="Cyt_P450"/>
</dbReference>
<dbReference type="GO" id="GO:0005506">
    <property type="term" value="F:iron ion binding"/>
    <property type="evidence" value="ECO:0007669"/>
    <property type="project" value="InterPro"/>
</dbReference>
<keyword evidence="5" id="KW-0808">Transferase</keyword>
<dbReference type="InterPro" id="IPR036396">
    <property type="entry name" value="Cyt_P450_sf"/>
</dbReference>
<keyword evidence="5" id="KW-0489">Methyltransferase</keyword>
<dbReference type="PANTHER" id="PTHR24305:SF168">
    <property type="entry name" value="P450, PUTATIVE (EUROFUNG)-RELATED"/>
    <property type="match status" value="1"/>
</dbReference>
<dbReference type="SUPFAM" id="SSF48264">
    <property type="entry name" value="Cytochrome P450"/>
    <property type="match status" value="1"/>
</dbReference>
<evidence type="ECO:0000256" key="2">
    <source>
        <dbReference type="ARBA" id="ARBA00022723"/>
    </source>
</evidence>
<dbReference type="GO" id="GO:0020037">
    <property type="term" value="F:heme binding"/>
    <property type="evidence" value="ECO:0007669"/>
    <property type="project" value="InterPro"/>
</dbReference>
<dbReference type="Gene3D" id="1.10.630.10">
    <property type="entry name" value="Cytochrome P450"/>
    <property type="match status" value="1"/>
</dbReference>
<protein>
    <submittedName>
        <fullName evidence="5">Pisatin demethylase (Cytochrome P450)</fullName>
    </submittedName>
</protein>
<reference evidence="5 6" key="1">
    <citation type="submission" date="2020-05" db="EMBL/GenBank/DDBJ databases">
        <title>Identification and distribution of gene clusters putatively required for synthesis of sphingolipid metabolism inhibitors in phylogenetically diverse species of the filamentous fungus Fusarium.</title>
        <authorList>
            <person name="Kim H.-S."/>
            <person name="Busman M."/>
            <person name="Brown D.W."/>
            <person name="Divon H."/>
            <person name="Uhlig S."/>
            <person name="Proctor R.H."/>
        </authorList>
    </citation>
    <scope>NUCLEOTIDE SEQUENCE [LARGE SCALE GENOMIC DNA]</scope>
    <source>
        <strain evidence="5 6">NRRL 66333</strain>
    </source>
</reference>
<comment type="cofactor">
    <cofactor evidence="4">
        <name>heme</name>
        <dbReference type="ChEBI" id="CHEBI:30413"/>
    </cofactor>
</comment>
<dbReference type="InterPro" id="IPR050121">
    <property type="entry name" value="Cytochrome_P450_monoxygenase"/>
</dbReference>
<evidence type="ECO:0000256" key="3">
    <source>
        <dbReference type="ARBA" id="ARBA00023004"/>
    </source>
</evidence>
<keyword evidence="3 4" id="KW-0408">Iron</keyword>
<dbReference type="PRINTS" id="PR00385">
    <property type="entry name" value="P450"/>
</dbReference>
<proteinExistence type="predicted"/>
<dbReference type="InterPro" id="IPR002401">
    <property type="entry name" value="Cyt_P450_E_grp-I"/>
</dbReference>
<dbReference type="GeneID" id="59318307"/>
<dbReference type="CDD" id="cd11060">
    <property type="entry name" value="CYP57A1-like"/>
    <property type="match status" value="1"/>
</dbReference>
<dbReference type="OrthoDB" id="1470350at2759"/>